<name>A0A0S4LA44_9BACT</name>
<evidence type="ECO:0000313" key="8">
    <source>
        <dbReference type="EMBL" id="CUS34700.1"/>
    </source>
</evidence>
<dbReference type="OrthoDB" id="9809084at2"/>
<evidence type="ECO:0000256" key="1">
    <source>
        <dbReference type="ARBA" id="ARBA00022490"/>
    </source>
</evidence>
<keyword evidence="3 8" id="KW-0489">Methyltransferase</keyword>
<evidence type="ECO:0000256" key="4">
    <source>
        <dbReference type="ARBA" id="ARBA00022679"/>
    </source>
</evidence>
<gene>
    <name evidence="8" type="ORF">COMA2_180050</name>
</gene>
<dbReference type="InterPro" id="IPR000878">
    <property type="entry name" value="4pyrrol_Mease"/>
</dbReference>
<dbReference type="GO" id="GO:0032259">
    <property type="term" value="P:methylation"/>
    <property type="evidence" value="ECO:0007669"/>
    <property type="project" value="UniProtKB-KW"/>
</dbReference>
<dbReference type="Gene3D" id="3.30.950.10">
    <property type="entry name" value="Methyltransferase, Cobalt-precorrin-4 Transmethylase, Domain 2"/>
    <property type="match status" value="1"/>
</dbReference>
<keyword evidence="9" id="KW-1185">Reference proteome</keyword>
<keyword evidence="4 8" id="KW-0808">Transferase</keyword>
<evidence type="ECO:0000259" key="7">
    <source>
        <dbReference type="Pfam" id="PF00590"/>
    </source>
</evidence>
<dbReference type="GO" id="GO:0006364">
    <property type="term" value="P:rRNA processing"/>
    <property type="evidence" value="ECO:0007669"/>
    <property type="project" value="UniProtKB-KW"/>
</dbReference>
<dbReference type="Proteomes" id="UP000198736">
    <property type="component" value="Unassembled WGS sequence"/>
</dbReference>
<keyword evidence="1" id="KW-0963">Cytoplasm</keyword>
<dbReference type="EC" id="2.1.1.198" evidence="8"/>
<reference evidence="9" key="1">
    <citation type="submission" date="2015-10" db="EMBL/GenBank/DDBJ databases">
        <authorList>
            <person name="Luecker S."/>
            <person name="Luecker S."/>
        </authorList>
    </citation>
    <scope>NUCLEOTIDE SEQUENCE [LARGE SCALE GENOMIC DNA]</scope>
</reference>
<evidence type="ECO:0000256" key="5">
    <source>
        <dbReference type="ARBA" id="ARBA00022691"/>
    </source>
</evidence>
<evidence type="ECO:0000313" key="9">
    <source>
        <dbReference type="Proteomes" id="UP000198736"/>
    </source>
</evidence>
<sequence length="267" mass="28402">MRTKQSQQNVGAAMTSINRLHQSGTLYVVAVPIGHPDDVTVRAIEILGKVDLIASEDPKVTQRLLTHHGIQATVTSYGPRNLQEKAAVLLQRLQQGGHIALVSDCGSPLVADPGQLLVAAAHAHGIPVVPVPGPSAIIAALTAAGLSCDSFYFLGHLPNRASHIDRCLLTSLKREVPTVAFCTKTSVARALKTLGELAPVRPVVVAYDLTKPNESVIRGTACEVLERLYPTRGGDVTLVLAGTDGTESDDHGVRHAQSFSSRRIKTR</sequence>
<organism evidence="8 9">
    <name type="scientific">Candidatus Nitrospira nitrificans</name>
    <dbReference type="NCBI Taxonomy" id="1742973"/>
    <lineage>
        <taxon>Bacteria</taxon>
        <taxon>Pseudomonadati</taxon>
        <taxon>Nitrospirota</taxon>
        <taxon>Nitrospiria</taxon>
        <taxon>Nitrospirales</taxon>
        <taxon>Nitrospiraceae</taxon>
        <taxon>Nitrospira</taxon>
    </lineage>
</organism>
<dbReference type="InterPro" id="IPR035996">
    <property type="entry name" value="4pyrrol_Methylase_sf"/>
</dbReference>
<feature type="region of interest" description="Disordered" evidence="6">
    <location>
        <begin position="246"/>
        <end position="267"/>
    </location>
</feature>
<dbReference type="Gene3D" id="3.40.1010.10">
    <property type="entry name" value="Cobalt-precorrin-4 Transmethylase, Domain 1"/>
    <property type="match status" value="1"/>
</dbReference>
<dbReference type="EMBL" id="CZPZ01000010">
    <property type="protein sequence ID" value="CUS34700.1"/>
    <property type="molecule type" value="Genomic_DNA"/>
</dbReference>
<keyword evidence="2" id="KW-0698">rRNA processing</keyword>
<feature type="domain" description="Tetrapyrrole methylase" evidence="7">
    <location>
        <begin position="25"/>
        <end position="223"/>
    </location>
</feature>
<dbReference type="CDD" id="cd11648">
    <property type="entry name" value="RsmI"/>
    <property type="match status" value="1"/>
</dbReference>
<evidence type="ECO:0000256" key="3">
    <source>
        <dbReference type="ARBA" id="ARBA00022603"/>
    </source>
</evidence>
<evidence type="ECO:0000256" key="6">
    <source>
        <dbReference type="SAM" id="MobiDB-lite"/>
    </source>
</evidence>
<dbReference type="PANTHER" id="PTHR46111">
    <property type="entry name" value="RIBOSOMAL RNA SMALL SUBUNIT METHYLTRANSFERASE I"/>
    <property type="match status" value="1"/>
</dbReference>
<dbReference type="PANTHER" id="PTHR46111:SF1">
    <property type="entry name" value="RIBOSOMAL RNA SMALL SUBUNIT METHYLTRANSFERASE I"/>
    <property type="match status" value="1"/>
</dbReference>
<dbReference type="GO" id="GO:0008168">
    <property type="term" value="F:methyltransferase activity"/>
    <property type="evidence" value="ECO:0007669"/>
    <property type="project" value="UniProtKB-KW"/>
</dbReference>
<protein>
    <submittedName>
        <fullName evidence="8">Ribosomal RNA small subunit methyltransferase I</fullName>
        <ecNumber evidence="8">2.1.1.198</ecNumber>
    </submittedName>
</protein>
<dbReference type="AlphaFoldDB" id="A0A0S4LA44"/>
<dbReference type="InterPro" id="IPR008189">
    <property type="entry name" value="rRNA_ssu_MeTfrase_I"/>
</dbReference>
<dbReference type="InterPro" id="IPR014776">
    <property type="entry name" value="4pyrrole_Mease_sub2"/>
</dbReference>
<dbReference type="Pfam" id="PF00590">
    <property type="entry name" value="TP_methylase"/>
    <property type="match status" value="1"/>
</dbReference>
<proteinExistence type="predicted"/>
<keyword evidence="5" id="KW-0949">S-adenosyl-L-methionine</keyword>
<dbReference type="SUPFAM" id="SSF53790">
    <property type="entry name" value="Tetrapyrrole methylase"/>
    <property type="match status" value="1"/>
</dbReference>
<evidence type="ECO:0000256" key="2">
    <source>
        <dbReference type="ARBA" id="ARBA00022552"/>
    </source>
</evidence>
<accession>A0A0S4LA44</accession>
<dbReference type="STRING" id="1742973.COMA2_180050"/>
<dbReference type="InterPro" id="IPR014777">
    <property type="entry name" value="4pyrrole_Mease_sub1"/>
</dbReference>
<dbReference type="PIRSF" id="PIRSF005917">
    <property type="entry name" value="MTase_YraL"/>
    <property type="match status" value="1"/>
</dbReference>